<gene>
    <name evidence="2" type="ORF">FYJ35_02975</name>
</gene>
<keyword evidence="3" id="KW-1185">Reference proteome</keyword>
<evidence type="ECO:0000313" key="2">
    <source>
        <dbReference type="EMBL" id="MSS14013.1"/>
    </source>
</evidence>
<protein>
    <submittedName>
        <fullName evidence="2">Uncharacterized protein</fullName>
    </submittedName>
</protein>
<name>A0A6L5X3R2_9FIRM</name>
<feature type="region of interest" description="Disordered" evidence="1">
    <location>
        <begin position="264"/>
        <end position="302"/>
    </location>
</feature>
<dbReference type="Proteomes" id="UP000481852">
    <property type="component" value="Unassembled WGS sequence"/>
</dbReference>
<comment type="caution">
    <text evidence="2">The sequence shown here is derived from an EMBL/GenBank/DDBJ whole genome shotgun (WGS) entry which is preliminary data.</text>
</comment>
<proteinExistence type="predicted"/>
<accession>A0A6L5X3R2</accession>
<reference evidence="2 3" key="1">
    <citation type="submission" date="2019-08" db="EMBL/GenBank/DDBJ databases">
        <title>In-depth cultivation of the pig gut microbiome towards novel bacterial diversity and tailored functional studies.</title>
        <authorList>
            <person name="Wylensek D."/>
            <person name="Hitch T.C.A."/>
            <person name="Clavel T."/>
        </authorList>
    </citation>
    <scope>NUCLEOTIDE SEQUENCE [LARGE SCALE GENOMIC DNA]</scope>
    <source>
        <strain evidence="2 3">Oil+RF-744-WCA-WT-11</strain>
    </source>
</reference>
<organism evidence="2 3">
    <name type="scientific">Porcincola intestinalis</name>
    <dbReference type="NCBI Taxonomy" id="2606632"/>
    <lineage>
        <taxon>Bacteria</taxon>
        <taxon>Bacillati</taxon>
        <taxon>Bacillota</taxon>
        <taxon>Clostridia</taxon>
        <taxon>Lachnospirales</taxon>
        <taxon>Lachnospiraceae</taxon>
        <taxon>Porcincola</taxon>
    </lineage>
</organism>
<feature type="region of interest" description="Disordered" evidence="1">
    <location>
        <begin position="142"/>
        <end position="164"/>
    </location>
</feature>
<feature type="compositionally biased region" description="Low complexity" evidence="1">
    <location>
        <begin position="278"/>
        <end position="293"/>
    </location>
</feature>
<dbReference type="EMBL" id="VULZ01000002">
    <property type="protein sequence ID" value="MSS14013.1"/>
    <property type="molecule type" value="Genomic_DNA"/>
</dbReference>
<evidence type="ECO:0000313" key="3">
    <source>
        <dbReference type="Proteomes" id="UP000481852"/>
    </source>
</evidence>
<dbReference type="RefSeq" id="WP_154522930.1">
    <property type="nucleotide sequence ID" value="NZ_VULZ01000002.1"/>
</dbReference>
<evidence type="ECO:0000256" key="1">
    <source>
        <dbReference type="SAM" id="MobiDB-lite"/>
    </source>
</evidence>
<dbReference type="AlphaFoldDB" id="A0A6L5X3R2"/>
<sequence>MYKKKNRMPVIVTGAAVGALILVLLLLSLFTKKKPEAPVEEIAKHEVLIYKATGGSLEFPESYLESENDSEVRLSVEEDAMVTFIAKPQTGKIFGGLTINMAKDINQEISYLVNDVKGEDKRINFVMPQGDVLVNMKFVMEEEAQEQTPPADEPEETEAVSEKTQEAPYGLTLHGLTGEILASYDGAFDDIAFLQALGDDLHINSARSEYRTVTDVYFSDEAYDGEKEDGKVYHYIYFNNDPRWRVLSTYFKKERTYMFTEIQEDETENTAADADSNTAGSTAGTASTSATGSGSTGGYSQGSPVTTTTSFDIMQVSKTFLKYVGDQDRFYEECFQYVLLKGGSGNIVGTMSSYEILPEKDKAKFTITLSTGGVIEGSYNRKKDAYSFGGL</sequence>